<keyword evidence="2 5" id="KW-0808">Transferase</keyword>
<dbReference type="OrthoDB" id="9774179at2"/>
<protein>
    <submittedName>
        <fullName evidence="5">Phosphate butyryltransferase</fullName>
    </submittedName>
</protein>
<proteinExistence type="inferred from homology"/>
<feature type="domain" description="Phosphate acetyl/butaryl transferase" evidence="4">
    <location>
        <begin position="79"/>
        <end position="296"/>
    </location>
</feature>
<name>A0A2T5BX87_9BACT</name>
<dbReference type="EMBL" id="QAAD01000030">
    <property type="protein sequence ID" value="PTN04621.1"/>
    <property type="molecule type" value="Genomic_DNA"/>
</dbReference>
<dbReference type="Proteomes" id="UP000243525">
    <property type="component" value="Unassembled WGS sequence"/>
</dbReference>
<comment type="caution">
    <text evidence="5">The sequence shown here is derived from an EMBL/GenBank/DDBJ whole genome shotgun (WGS) entry which is preliminary data.</text>
</comment>
<evidence type="ECO:0000256" key="1">
    <source>
        <dbReference type="ARBA" id="ARBA00005656"/>
    </source>
</evidence>
<evidence type="ECO:0000256" key="3">
    <source>
        <dbReference type="ARBA" id="ARBA00023315"/>
    </source>
</evidence>
<dbReference type="InterPro" id="IPR050500">
    <property type="entry name" value="Phos_Acetyltrans/Butyryltrans"/>
</dbReference>
<evidence type="ECO:0000313" key="5">
    <source>
        <dbReference type="EMBL" id="PTN04621.1"/>
    </source>
</evidence>
<dbReference type="PIRSF" id="PIRSF000428">
    <property type="entry name" value="P_Ac_trans"/>
    <property type="match status" value="1"/>
</dbReference>
<sequence length="299" mass="31879">MMNKLDELLKAAQTGKRRRMVLVNGVDQHSLGAASRAVELGLVDVLVTGDEKQIRSSCSALGISGDRFELIPASGEEQAARLALELIAELKADCLMKGLISTDKYMRALLNKDYEMVGPEGLLSHVTVFENPHYHKLLFASDVAIIPYPDLKQKAVLLGYLIRTAQKFGIEKPKVALIAATEQVIPSIPACVDAAMLAKMADRGQIQGAFVDGPMGLDVAIDAESASIKKVQSVVAGDADCLLFPNIDAGNVFYKMSTKLCQSQQAAVVVGSKVPAVLSSRGDSVQTKLNSIALAALLS</sequence>
<accession>A0A2T5BX87</accession>
<keyword evidence="3" id="KW-0012">Acyltransferase</keyword>
<dbReference type="PANTHER" id="PTHR43356">
    <property type="entry name" value="PHOSPHATE ACETYLTRANSFERASE"/>
    <property type="match status" value="1"/>
</dbReference>
<evidence type="ECO:0000256" key="2">
    <source>
        <dbReference type="ARBA" id="ARBA00022679"/>
    </source>
</evidence>
<evidence type="ECO:0000259" key="4">
    <source>
        <dbReference type="Pfam" id="PF01515"/>
    </source>
</evidence>
<keyword evidence="6" id="KW-1185">Reference proteome</keyword>
<dbReference type="SUPFAM" id="SSF53659">
    <property type="entry name" value="Isocitrate/Isopropylmalate dehydrogenase-like"/>
    <property type="match status" value="1"/>
</dbReference>
<comment type="similarity">
    <text evidence="1">Belongs to the phosphate acetyltransferase and butyryltransferase family.</text>
</comment>
<reference evidence="5 6" key="1">
    <citation type="submission" date="2018-04" db="EMBL/GenBank/DDBJ databases">
        <title>Genomic Encyclopedia of Archaeal and Bacterial Type Strains, Phase II (KMG-II): from individual species to whole genera.</title>
        <authorList>
            <person name="Goeker M."/>
        </authorList>
    </citation>
    <scope>NUCLEOTIDE SEQUENCE [LARGE SCALE GENOMIC DNA]</scope>
    <source>
        <strain evidence="5 6">DSM 28823</strain>
    </source>
</reference>
<dbReference type="GO" id="GO:0016746">
    <property type="term" value="F:acyltransferase activity"/>
    <property type="evidence" value="ECO:0007669"/>
    <property type="project" value="UniProtKB-KW"/>
</dbReference>
<dbReference type="Pfam" id="PF01515">
    <property type="entry name" value="PTA_PTB"/>
    <property type="match status" value="1"/>
</dbReference>
<dbReference type="RefSeq" id="WP_107823845.1">
    <property type="nucleotide sequence ID" value="NZ_QAAD01000030.1"/>
</dbReference>
<dbReference type="InterPro" id="IPR012147">
    <property type="entry name" value="P_Ac_Bu_trans"/>
</dbReference>
<gene>
    <name evidence="5" type="ORF">C8N47_13015</name>
</gene>
<dbReference type="InterPro" id="IPR002505">
    <property type="entry name" value="PTA_PTB"/>
</dbReference>
<evidence type="ECO:0000313" key="6">
    <source>
        <dbReference type="Proteomes" id="UP000243525"/>
    </source>
</evidence>
<dbReference type="Gene3D" id="3.40.718.10">
    <property type="entry name" value="Isopropylmalate Dehydrogenase"/>
    <property type="match status" value="1"/>
</dbReference>
<organism evidence="5 6">
    <name type="scientific">Mangrovibacterium marinum</name>
    <dbReference type="NCBI Taxonomy" id="1639118"/>
    <lineage>
        <taxon>Bacteria</taxon>
        <taxon>Pseudomonadati</taxon>
        <taxon>Bacteroidota</taxon>
        <taxon>Bacteroidia</taxon>
        <taxon>Marinilabiliales</taxon>
        <taxon>Prolixibacteraceae</taxon>
        <taxon>Mangrovibacterium</taxon>
    </lineage>
</organism>
<dbReference type="AlphaFoldDB" id="A0A2T5BX87"/>
<dbReference type="PANTHER" id="PTHR43356:SF2">
    <property type="entry name" value="PHOSPHATE ACETYLTRANSFERASE"/>
    <property type="match status" value="1"/>
</dbReference>